<name>A0AAV1J4M4_9NEOP</name>
<gene>
    <name evidence="1" type="ORF">LNINA_LOCUS4193</name>
</gene>
<comment type="caution">
    <text evidence="1">The sequence shown here is derived from an EMBL/GenBank/DDBJ whole genome shotgun (WGS) entry which is preliminary data.</text>
</comment>
<protein>
    <submittedName>
        <fullName evidence="1">Uncharacterized protein</fullName>
    </submittedName>
</protein>
<proteinExistence type="predicted"/>
<sequence length="122" mass="13406">MIWQHDFLLTPKKFKASSSEGKLLEKGDTITGSYFADQIKRLREAMKLKRRGTLRAGVFHQDVAVTETADLCFIGCQSRNGIGIGRTPPLFSRSIPQQLVSLSSAQGNISGARILKTIVDIA</sequence>
<evidence type="ECO:0000313" key="1">
    <source>
        <dbReference type="EMBL" id="CAK1544442.1"/>
    </source>
</evidence>
<dbReference type="AlphaFoldDB" id="A0AAV1J4M4"/>
<dbReference type="EMBL" id="CAVLEF010000005">
    <property type="protein sequence ID" value="CAK1544442.1"/>
    <property type="molecule type" value="Genomic_DNA"/>
</dbReference>
<evidence type="ECO:0000313" key="2">
    <source>
        <dbReference type="Proteomes" id="UP001497472"/>
    </source>
</evidence>
<keyword evidence="2" id="KW-1185">Reference proteome</keyword>
<dbReference type="Proteomes" id="UP001497472">
    <property type="component" value="Unassembled WGS sequence"/>
</dbReference>
<organism evidence="1 2">
    <name type="scientific">Leptosia nina</name>
    <dbReference type="NCBI Taxonomy" id="320188"/>
    <lineage>
        <taxon>Eukaryota</taxon>
        <taxon>Metazoa</taxon>
        <taxon>Ecdysozoa</taxon>
        <taxon>Arthropoda</taxon>
        <taxon>Hexapoda</taxon>
        <taxon>Insecta</taxon>
        <taxon>Pterygota</taxon>
        <taxon>Neoptera</taxon>
        <taxon>Endopterygota</taxon>
        <taxon>Lepidoptera</taxon>
        <taxon>Glossata</taxon>
        <taxon>Ditrysia</taxon>
        <taxon>Papilionoidea</taxon>
        <taxon>Pieridae</taxon>
        <taxon>Pierinae</taxon>
        <taxon>Leptosia</taxon>
    </lineage>
</organism>
<accession>A0AAV1J4M4</accession>
<reference evidence="1 2" key="1">
    <citation type="submission" date="2023-11" db="EMBL/GenBank/DDBJ databases">
        <authorList>
            <person name="Okamura Y."/>
        </authorList>
    </citation>
    <scope>NUCLEOTIDE SEQUENCE [LARGE SCALE GENOMIC DNA]</scope>
</reference>